<sequence>MKIGANMASFISAILVVALSLLTRHPVVTLPLVSTLLPSPSPVAACTSHVTTQFNVTNPYNTIKVLTLTNVECQEVEVGKNGCQCPDGYVCVQLQQYVADATQGHREWKRGCTCMTTKQQAVVYSSSNS</sequence>
<evidence type="ECO:0000256" key="1">
    <source>
        <dbReference type="SAM" id="SignalP"/>
    </source>
</evidence>
<keyword evidence="3" id="KW-1185">Reference proteome</keyword>
<feature type="chain" id="PRO_5042099332" evidence="1">
    <location>
        <begin position="30"/>
        <end position="129"/>
    </location>
</feature>
<keyword evidence="1" id="KW-0732">Signal</keyword>
<proteinExistence type="predicted"/>
<dbReference type="EMBL" id="JAWQEG010001147">
    <property type="protein sequence ID" value="KAK3882010.1"/>
    <property type="molecule type" value="Genomic_DNA"/>
</dbReference>
<accession>A0AAE1KU66</accession>
<dbReference type="AlphaFoldDB" id="A0AAE1KU66"/>
<feature type="signal peptide" evidence="1">
    <location>
        <begin position="1"/>
        <end position="29"/>
    </location>
</feature>
<name>A0AAE1KU66_PETCI</name>
<dbReference type="Proteomes" id="UP001286313">
    <property type="component" value="Unassembled WGS sequence"/>
</dbReference>
<organism evidence="2 3">
    <name type="scientific">Petrolisthes cinctipes</name>
    <name type="common">Flat porcelain crab</name>
    <dbReference type="NCBI Taxonomy" id="88211"/>
    <lineage>
        <taxon>Eukaryota</taxon>
        <taxon>Metazoa</taxon>
        <taxon>Ecdysozoa</taxon>
        <taxon>Arthropoda</taxon>
        <taxon>Crustacea</taxon>
        <taxon>Multicrustacea</taxon>
        <taxon>Malacostraca</taxon>
        <taxon>Eumalacostraca</taxon>
        <taxon>Eucarida</taxon>
        <taxon>Decapoda</taxon>
        <taxon>Pleocyemata</taxon>
        <taxon>Anomura</taxon>
        <taxon>Galatheoidea</taxon>
        <taxon>Porcellanidae</taxon>
        <taxon>Petrolisthes</taxon>
    </lineage>
</organism>
<comment type="caution">
    <text evidence="2">The sequence shown here is derived from an EMBL/GenBank/DDBJ whole genome shotgun (WGS) entry which is preliminary data.</text>
</comment>
<evidence type="ECO:0000313" key="3">
    <source>
        <dbReference type="Proteomes" id="UP001286313"/>
    </source>
</evidence>
<reference evidence="2" key="1">
    <citation type="submission" date="2023-10" db="EMBL/GenBank/DDBJ databases">
        <title>Genome assemblies of two species of porcelain crab, Petrolisthes cinctipes and Petrolisthes manimaculis (Anomura: Porcellanidae).</title>
        <authorList>
            <person name="Angst P."/>
        </authorList>
    </citation>
    <scope>NUCLEOTIDE SEQUENCE</scope>
    <source>
        <strain evidence="2">PB745_01</strain>
        <tissue evidence="2">Gill</tissue>
    </source>
</reference>
<evidence type="ECO:0000313" key="2">
    <source>
        <dbReference type="EMBL" id="KAK3882010.1"/>
    </source>
</evidence>
<protein>
    <submittedName>
        <fullName evidence="2">Uncharacterized protein</fullName>
    </submittedName>
</protein>
<gene>
    <name evidence="2" type="ORF">Pcinc_013580</name>
</gene>